<proteinExistence type="predicted"/>
<dbReference type="SUPFAM" id="SSF52540">
    <property type="entry name" value="P-loop containing nucleoside triphosphate hydrolases"/>
    <property type="match status" value="1"/>
</dbReference>
<dbReference type="PANTHER" id="PTHR47691:SF3">
    <property type="entry name" value="HTH-TYPE TRANSCRIPTIONAL REGULATOR RV0890C-RELATED"/>
    <property type="match status" value="1"/>
</dbReference>
<sequence>MEGRVLGVVTVGPTGSSDGPTVTGTKKSAALFALLVTSEGGRCPVSEVFDCLWPGSPFVRNRLDRVMSDLRGALRNKEFLTTDSGVCSLRLPREQIDLYRFRDSLRSAETLSGKEKFEAISAALTQWPRGLVPLSGLEGQWAAVRREELHRERMEALQAQFEVALRAGLDEWLHLESKRLYHDLPEESWLFRYYLMQHGGTLSPSKLERAIRRWTKRFLQPDDKLQAVIDRLHGKAPSARIPTLAHVPDQLPPLGRPALGREAELHQVVETVRRRQKSGRPTVVVISGLPGIGKSLLANHAAHALREIFSDGVLFAELGGFAEPGARPADPESVIDGFLAEFPVPTKPVGLAQKVTALRSVLANRAVLIVLDDAWDDQQVLPLLPGTGAGAVLITSRRRLETLRADPQVEEVLLGELDDEASTALLEERMPQAHRGKTSREVKAIVELCRGHPLALSVTVRRLDGHAFAAIHHLHQQLKAEEERLDALDHRPSQLSVKAALACSVDTLSEQARCLLWQLAVHPGPSISWSAVLDLGLAGEELHTDRAIEELLTANLVELRSDRYRLHDLVRTFARQRVLPEALNSNADFEAATVRQVLEHQLQKVWACDQWLDGQRSLPVGEPDGITVDRPEGLEAALTMLDDSFDEVVRGIELSLEHGSRRHTWLLPMALVTYLWRRRRLRDAQRFLTLAGEAAEQFGAPPVEQAMTHRMLAGTYWHQGQFDLAANQLVRAVRLSEQDSSARGRLSLARSRHTLAITRRKQGREAEAEQDHRSALGVYRELSDAAGAAAALNGLGTIHHDRGEDDEALAACTEALDLVRGTTDRRGLADVLRTLAEIRFAMGDRESGLELFERSVVIYRELGSWIEEDRALSLQADALAVVGRKADAVAALERVMALRELMGGMDLAEVRDRLESLR</sequence>
<dbReference type="EMBL" id="CP101397">
    <property type="protein sequence ID" value="UTR81559.1"/>
    <property type="molecule type" value="Genomic_DNA"/>
</dbReference>
<dbReference type="Proteomes" id="UP001058236">
    <property type="component" value="Chromosome"/>
</dbReference>
<dbReference type="Gene3D" id="1.10.10.10">
    <property type="entry name" value="Winged helix-like DNA-binding domain superfamily/Winged helix DNA-binding domain"/>
    <property type="match status" value="1"/>
</dbReference>
<protein>
    <submittedName>
        <fullName evidence="2">Tetratricopeptide repeat protein</fullName>
    </submittedName>
</protein>
<dbReference type="SMART" id="SM00382">
    <property type="entry name" value="AAA"/>
    <property type="match status" value="1"/>
</dbReference>
<evidence type="ECO:0000313" key="3">
    <source>
        <dbReference type="Proteomes" id="UP001058236"/>
    </source>
</evidence>
<gene>
    <name evidence="2" type="ORF">NLU04_25315</name>
</gene>
<dbReference type="SUPFAM" id="SSF46894">
    <property type="entry name" value="C-terminal effector domain of the bipartite response regulators"/>
    <property type="match status" value="1"/>
</dbReference>
<name>A0ABY5FD00_9ACTN</name>
<dbReference type="Gene3D" id="3.40.50.300">
    <property type="entry name" value="P-loop containing nucleotide triphosphate hydrolases"/>
    <property type="match status" value="1"/>
</dbReference>
<dbReference type="Pfam" id="PF13424">
    <property type="entry name" value="TPR_12"/>
    <property type="match status" value="1"/>
</dbReference>
<feature type="domain" description="AAA+ ATPase" evidence="1">
    <location>
        <begin position="280"/>
        <end position="415"/>
    </location>
</feature>
<dbReference type="Gene3D" id="1.25.40.10">
    <property type="entry name" value="Tetratricopeptide repeat domain"/>
    <property type="match status" value="1"/>
</dbReference>
<dbReference type="PANTHER" id="PTHR47691">
    <property type="entry name" value="REGULATOR-RELATED"/>
    <property type="match status" value="1"/>
</dbReference>
<dbReference type="RefSeq" id="WP_255239639.1">
    <property type="nucleotide sequence ID" value="NZ_CP101397.1"/>
</dbReference>
<dbReference type="InterPro" id="IPR011990">
    <property type="entry name" value="TPR-like_helical_dom_sf"/>
</dbReference>
<dbReference type="InterPro" id="IPR003593">
    <property type="entry name" value="AAA+_ATPase"/>
</dbReference>
<reference evidence="2" key="1">
    <citation type="submission" date="2022-07" db="EMBL/GenBank/DDBJ databases">
        <title>Genomic of Streptomyces cavourensis F2.</title>
        <authorList>
            <person name="Hu S."/>
            <person name="Liang W."/>
        </authorList>
    </citation>
    <scope>NUCLEOTIDE SEQUENCE</scope>
    <source>
        <strain evidence="2">F2</strain>
    </source>
</reference>
<evidence type="ECO:0000313" key="2">
    <source>
        <dbReference type="EMBL" id="UTR81559.1"/>
    </source>
</evidence>
<dbReference type="SUPFAM" id="SSF48452">
    <property type="entry name" value="TPR-like"/>
    <property type="match status" value="1"/>
</dbReference>
<organism evidence="2 3">
    <name type="scientific">Streptomyces cavourensis</name>
    <dbReference type="NCBI Taxonomy" id="67258"/>
    <lineage>
        <taxon>Bacteria</taxon>
        <taxon>Bacillati</taxon>
        <taxon>Actinomycetota</taxon>
        <taxon>Actinomycetes</taxon>
        <taxon>Kitasatosporales</taxon>
        <taxon>Streptomycetaceae</taxon>
        <taxon>Streptomyces</taxon>
    </lineage>
</organism>
<evidence type="ECO:0000259" key="1">
    <source>
        <dbReference type="SMART" id="SM00382"/>
    </source>
</evidence>
<dbReference type="SMART" id="SM00028">
    <property type="entry name" value="TPR"/>
    <property type="match status" value="5"/>
</dbReference>
<dbReference type="InterPro" id="IPR027417">
    <property type="entry name" value="P-loop_NTPase"/>
</dbReference>
<dbReference type="PRINTS" id="PR00364">
    <property type="entry name" value="DISEASERSIST"/>
</dbReference>
<dbReference type="InterPro" id="IPR016032">
    <property type="entry name" value="Sig_transdc_resp-reg_C-effctor"/>
</dbReference>
<dbReference type="InterPro" id="IPR019734">
    <property type="entry name" value="TPR_rpt"/>
</dbReference>
<keyword evidence="3" id="KW-1185">Reference proteome</keyword>
<accession>A0ABY5FD00</accession>
<dbReference type="InterPro" id="IPR036388">
    <property type="entry name" value="WH-like_DNA-bd_sf"/>
</dbReference>